<dbReference type="EMBL" id="CP090896">
    <property type="protein sequence ID" value="ULT81395.1"/>
    <property type="molecule type" value="Genomic_DNA"/>
</dbReference>
<dbReference type="GO" id="GO:0003700">
    <property type="term" value="F:DNA-binding transcription factor activity"/>
    <property type="evidence" value="ECO:0007669"/>
    <property type="project" value="InterPro"/>
</dbReference>
<evidence type="ECO:0000313" key="13">
    <source>
        <dbReference type="EMBL" id="ULT81395.1"/>
    </source>
</evidence>
<evidence type="ECO:0000256" key="1">
    <source>
        <dbReference type="ARBA" id="ARBA00004167"/>
    </source>
</evidence>
<dbReference type="AlphaFoldDB" id="A0AAE8ZNP6"/>
<dbReference type="Pfam" id="PF13884">
    <property type="entry name" value="Peptidase_S74"/>
    <property type="match status" value="1"/>
</dbReference>
<dbReference type="GO" id="GO:0016020">
    <property type="term" value="C:membrane"/>
    <property type="evidence" value="ECO:0007669"/>
    <property type="project" value="UniProtKB-SubCell"/>
</dbReference>
<dbReference type="Proteomes" id="UP000827892">
    <property type="component" value="Chromosome X"/>
</dbReference>
<feature type="region of interest" description="Disordered" evidence="7">
    <location>
        <begin position="256"/>
        <end position="278"/>
    </location>
</feature>
<feature type="transmembrane region" description="Helical" evidence="8">
    <location>
        <begin position="726"/>
        <end position="746"/>
    </location>
</feature>
<feature type="compositionally biased region" description="Low complexity" evidence="7">
    <location>
        <begin position="218"/>
        <end position="229"/>
    </location>
</feature>
<keyword evidence="4 8" id="KW-1133">Transmembrane helix</keyword>
<feature type="compositionally biased region" description="Low complexity" evidence="7">
    <location>
        <begin position="149"/>
        <end position="160"/>
    </location>
</feature>
<dbReference type="InterPro" id="IPR008967">
    <property type="entry name" value="p53-like_TF_DNA-bd_sf"/>
</dbReference>
<dbReference type="PANTHER" id="PTHR13029:SF15">
    <property type="entry name" value="MYELIN REGULATORY FACTOR HOMOLOG 2"/>
    <property type="match status" value="1"/>
</dbReference>
<evidence type="ECO:0000256" key="7">
    <source>
        <dbReference type="SAM" id="MobiDB-lite"/>
    </source>
</evidence>
<evidence type="ECO:0000256" key="6">
    <source>
        <dbReference type="ARBA" id="ARBA00023136"/>
    </source>
</evidence>
<feature type="domain" description="Peptidase S74" evidence="10">
    <location>
        <begin position="546"/>
        <end position="610"/>
    </location>
</feature>
<sequence length="999" mass="113095">MVRRPIVRPTKVSDEGLNDPLANVEQFNIIQFLQNDEGFNIPLETFEQVPLPNLEQEMDPSLQQHIQQHLQQQHQLRMQQMQNQQMPNQQMQNQQQQHLQNQQQMQNQQMMMPQHMLQQIQVQQMYQQQQQMGNMPMTPAITDLTRHGSSSSPSTTNSDPPYSPEGLQNFGLGTQRLNQGVIPNCKVPPQMMNRQFNQNMAQNTSPNPPQMVPPSYHNQNQSQQPTPNSYVQSISPEAGDGQGFAQSNLYNALNVSSDDSINGADEMPNRKRPRVDPSNMDPSYILNAALSGKIPGELLDEGGQPSIKFYKFNEEQWCPMCDANGDELGRLQVQVLADKGFNYSTNDNCFVNQKKNHFQVTVKIEAIDPSPPQCFRINGTCFPIENFQLSFMGVKSEHQTSEIAIRQSTTDRKPILHTPVQFKIVERRMTIVTVPRLHFSETTLNNQRKNLRPNPDQKYFNLIVRLYATAPCGTSVLMMAFSSERVIVRATNPGSFEPPEMVDASWNKNGGVLSTTGPVVVGKSEPRAQLTVDGDIYSSGRVMCPSDIRLKDNITEKEAKEALENLQKLRIVDYFYKPEVADKWGLSEDQRKRTGVIAQELAEVIPDAVKDLGDYLTVNESRVFYETVLATQELCRLAGDLDQKIDDKVAEISKRLGDYAAKKKLLNSVASNLNSEGRSIATSQTSLDSSVSTTTLTNTRKNRRTRKNRNKDNKEPPKPKVSPHTVIGLVGVMAFCLIAMSALYILDWHNRNFGYTHVTTTTPSTKEGPGNVVIPLDHYVPLQQPDAPPVAPFCPLEKCREYCCAEYDQDHAELEVSEYDAANAEENDYAFKAETRSDFHLTGFGNDVYITLPETGLKIDERYCIEKSCVKKQKVYSLFIPVTRYMPKFSLEVNIVAPKSKVINNCGYIPEFDNRKCDDHLHPERAATDNPISEKQFEGTYFVTAGQWMQSAYRYRIGPSYELCNIESNTFGGFYEEYNLIFYRACNRPNATAGLVPTY</sequence>
<dbReference type="SUPFAM" id="SSF49417">
    <property type="entry name" value="p53-like transcription factors"/>
    <property type="match status" value="1"/>
</dbReference>
<keyword evidence="6 8" id="KW-0472">Membrane</keyword>
<dbReference type="GO" id="GO:0003677">
    <property type="term" value="F:DNA binding"/>
    <property type="evidence" value="ECO:0007669"/>
    <property type="project" value="UniProtKB-KW"/>
</dbReference>
<dbReference type="PANTHER" id="PTHR13029">
    <property type="match status" value="1"/>
</dbReference>
<evidence type="ECO:0000256" key="8">
    <source>
        <dbReference type="SAM" id="Phobius"/>
    </source>
</evidence>
<evidence type="ECO:0000259" key="9">
    <source>
        <dbReference type="Pfam" id="PF05224"/>
    </source>
</evidence>
<reference evidence="13 14" key="1">
    <citation type="submission" date="2022-05" db="EMBL/GenBank/DDBJ databases">
        <title>Chromosome-level reference genomes for two strains of Caenorhabditis briggsae: an improved platform for comparative genomics.</title>
        <authorList>
            <person name="Stevens L."/>
            <person name="Andersen E.C."/>
        </authorList>
    </citation>
    <scope>NUCLEOTIDE SEQUENCE [LARGE SCALE GENOMIC DNA]</scope>
    <source>
        <strain evidence="13">QX1410_ONT</strain>
        <tissue evidence="13">Whole-organism</tissue>
    </source>
</reference>
<feature type="domain" description="NDT80" evidence="9">
    <location>
        <begin position="350"/>
        <end position="498"/>
    </location>
</feature>
<feature type="domain" description="Myelin gene regulatory factor ICA" evidence="11">
    <location>
        <begin position="616"/>
        <end position="651"/>
    </location>
</feature>
<feature type="domain" description="Myelin gene regulatory factor C-terminal" evidence="12">
    <location>
        <begin position="848"/>
        <end position="986"/>
    </location>
</feature>
<dbReference type="InterPro" id="IPR030392">
    <property type="entry name" value="S74_ICA"/>
</dbReference>
<feature type="region of interest" description="Disordered" evidence="7">
    <location>
        <begin position="137"/>
        <end position="171"/>
    </location>
</feature>
<comment type="similarity">
    <text evidence="2">Belongs to the MRF family.</text>
</comment>
<feature type="region of interest" description="Disordered" evidence="7">
    <location>
        <begin position="77"/>
        <end position="107"/>
    </location>
</feature>
<name>A0AAE8ZNP6_CAEBR</name>
<dbReference type="CDD" id="cd10144">
    <property type="entry name" value="Peptidase_S74_CIMCD"/>
    <property type="match status" value="1"/>
</dbReference>
<accession>A0AAE8ZNP6</accession>
<dbReference type="Pfam" id="PF05224">
    <property type="entry name" value="NDT80_PhoG"/>
    <property type="match status" value="1"/>
</dbReference>
<feature type="region of interest" description="Disordered" evidence="7">
    <location>
        <begin position="678"/>
        <end position="723"/>
    </location>
</feature>
<keyword evidence="5" id="KW-0238">DNA-binding</keyword>
<dbReference type="Pfam" id="PF13887">
    <property type="entry name" value="MYRF_ICA"/>
    <property type="match status" value="1"/>
</dbReference>
<dbReference type="GO" id="GO:0016540">
    <property type="term" value="P:protein autoprocessing"/>
    <property type="evidence" value="ECO:0007669"/>
    <property type="project" value="InterPro"/>
</dbReference>
<dbReference type="Pfam" id="PF13888">
    <property type="entry name" value="MRF_C2"/>
    <property type="match status" value="1"/>
</dbReference>
<feature type="compositionally biased region" description="Low complexity" evidence="7">
    <location>
        <begin position="682"/>
        <end position="699"/>
    </location>
</feature>
<feature type="region of interest" description="Disordered" evidence="7">
    <location>
        <begin position="199"/>
        <end position="244"/>
    </location>
</feature>
<dbReference type="InterPro" id="IPR051577">
    <property type="entry name" value="MRF-like"/>
</dbReference>
<feature type="compositionally biased region" description="Basic residues" evidence="7">
    <location>
        <begin position="700"/>
        <end position="709"/>
    </location>
</feature>
<evidence type="ECO:0000256" key="2">
    <source>
        <dbReference type="ARBA" id="ARBA00008221"/>
    </source>
</evidence>
<evidence type="ECO:0000256" key="4">
    <source>
        <dbReference type="ARBA" id="ARBA00022989"/>
    </source>
</evidence>
<evidence type="ECO:0000259" key="10">
    <source>
        <dbReference type="Pfam" id="PF13884"/>
    </source>
</evidence>
<evidence type="ECO:0000313" key="14">
    <source>
        <dbReference type="Proteomes" id="UP000827892"/>
    </source>
</evidence>
<evidence type="ECO:0000259" key="11">
    <source>
        <dbReference type="Pfam" id="PF13887"/>
    </source>
</evidence>
<evidence type="ECO:0000259" key="12">
    <source>
        <dbReference type="Pfam" id="PF13888"/>
    </source>
</evidence>
<protein>
    <submittedName>
        <fullName evidence="13">Uncharacterized protein</fullName>
    </submittedName>
</protein>
<dbReference type="InterPro" id="IPR025719">
    <property type="entry name" value="MYRF_C2"/>
</dbReference>
<proteinExistence type="inferred from homology"/>
<dbReference type="InterPro" id="IPR024061">
    <property type="entry name" value="NDT80_DNA-bd_dom"/>
</dbReference>
<dbReference type="InterPro" id="IPR026932">
    <property type="entry name" value="MYRF_ICA"/>
</dbReference>
<evidence type="ECO:0000256" key="5">
    <source>
        <dbReference type="ARBA" id="ARBA00023125"/>
    </source>
</evidence>
<organism evidence="13 14">
    <name type="scientific">Caenorhabditis briggsae</name>
    <dbReference type="NCBI Taxonomy" id="6238"/>
    <lineage>
        <taxon>Eukaryota</taxon>
        <taxon>Metazoa</taxon>
        <taxon>Ecdysozoa</taxon>
        <taxon>Nematoda</taxon>
        <taxon>Chromadorea</taxon>
        <taxon>Rhabditida</taxon>
        <taxon>Rhabditina</taxon>
        <taxon>Rhabditomorpha</taxon>
        <taxon>Rhabditoidea</taxon>
        <taxon>Rhabditidae</taxon>
        <taxon>Peloderinae</taxon>
        <taxon>Caenorhabditis</taxon>
    </lineage>
</organism>
<comment type="subcellular location">
    <subcellularLocation>
        <location evidence="1">Membrane</location>
        <topology evidence="1">Single-pass membrane protein</topology>
    </subcellularLocation>
</comment>
<keyword evidence="3 8" id="KW-0812">Transmembrane</keyword>
<evidence type="ECO:0000256" key="3">
    <source>
        <dbReference type="ARBA" id="ARBA00022692"/>
    </source>
</evidence>
<gene>
    <name evidence="13" type="ORF">L3Y34_011350</name>
</gene>